<evidence type="ECO:0008006" key="5">
    <source>
        <dbReference type="Google" id="ProtNLM"/>
    </source>
</evidence>
<keyword evidence="4" id="KW-1185">Reference proteome</keyword>
<feature type="compositionally biased region" description="Low complexity" evidence="1">
    <location>
        <begin position="45"/>
        <end position="54"/>
    </location>
</feature>
<dbReference type="EMBL" id="RYFI01000014">
    <property type="protein sequence ID" value="RXF72021.1"/>
    <property type="molecule type" value="Genomic_DNA"/>
</dbReference>
<gene>
    <name evidence="3" type="ORF">EK403_14460</name>
</gene>
<evidence type="ECO:0000256" key="1">
    <source>
        <dbReference type="SAM" id="MobiDB-lite"/>
    </source>
</evidence>
<evidence type="ECO:0000313" key="4">
    <source>
        <dbReference type="Proteomes" id="UP000289708"/>
    </source>
</evidence>
<feature type="chain" id="PRO_5020649610" description="DUF4785 family protein" evidence="2">
    <location>
        <begin position="30"/>
        <end position="390"/>
    </location>
</feature>
<evidence type="ECO:0000256" key="2">
    <source>
        <dbReference type="SAM" id="SignalP"/>
    </source>
</evidence>
<feature type="signal peptide" evidence="2">
    <location>
        <begin position="1"/>
        <end position="29"/>
    </location>
</feature>
<dbReference type="RefSeq" id="WP_128778188.1">
    <property type="nucleotide sequence ID" value="NZ_RYFI01000014.1"/>
</dbReference>
<dbReference type="AlphaFoldDB" id="A0A4Q0MEW7"/>
<keyword evidence="2" id="KW-0732">Signal</keyword>
<dbReference type="Proteomes" id="UP000289708">
    <property type="component" value="Unassembled WGS sequence"/>
</dbReference>
<dbReference type="OrthoDB" id="9800206at2"/>
<name>A0A4Q0MEW7_9HYPH</name>
<sequence>MGRPSSSACAVAVLTAVALLAGSAGQAFAQSGPSGGPLAPGGMAGAAARSGPGARLERGFGGTISGRMNLIGPAGIGLQPPVPLTTPAPLAAPVLAPERIEKLDPKVLEQLKLPNLNSRPPARAETPREAALPPHSIAPVVKQPLQLSAVFEERGAAIRSGVRWRLFTEQADANGEHMLVAESIDASPRFELDPGGYIVHAVYGLTSAAKVITVKAAQPNAQTIVIPAGAVRLAAFVAGEKAPDDAVTFKLSRDEGGVQRVVAENVHAGSLLRLPAGAYHVTSRYGDANASVEADLQVAPGKLVEAQVHHKAARVALKLVDQPGGAELRDTSWTILTPGGDVIRDSIGALAGVVLAEGDYVAIARRDGRLYQQSFSVKAGAEANVEVSAN</sequence>
<organism evidence="3 4">
    <name type="scientific">Hansschlegelia zhihuaiae</name>
    <dbReference type="NCBI Taxonomy" id="405005"/>
    <lineage>
        <taxon>Bacteria</taxon>
        <taxon>Pseudomonadati</taxon>
        <taxon>Pseudomonadota</taxon>
        <taxon>Alphaproteobacteria</taxon>
        <taxon>Hyphomicrobiales</taxon>
        <taxon>Methylopilaceae</taxon>
        <taxon>Hansschlegelia</taxon>
    </lineage>
</organism>
<evidence type="ECO:0000313" key="3">
    <source>
        <dbReference type="EMBL" id="RXF72021.1"/>
    </source>
</evidence>
<proteinExistence type="predicted"/>
<reference evidence="3 4" key="1">
    <citation type="submission" date="2018-12" db="EMBL/GenBank/DDBJ databases">
        <title>bacterium Hansschlegelia zhihuaiae S113.</title>
        <authorList>
            <person name="He J."/>
        </authorList>
    </citation>
    <scope>NUCLEOTIDE SEQUENCE [LARGE SCALE GENOMIC DNA]</scope>
    <source>
        <strain evidence="3 4">S 113</strain>
    </source>
</reference>
<feature type="compositionally biased region" description="Gly residues" evidence="1">
    <location>
        <begin position="33"/>
        <end position="44"/>
    </location>
</feature>
<feature type="region of interest" description="Disordered" evidence="1">
    <location>
        <begin position="29"/>
        <end position="54"/>
    </location>
</feature>
<accession>A0A4Q0MEW7</accession>
<protein>
    <recommendedName>
        <fullName evidence="5">DUF4785 family protein</fullName>
    </recommendedName>
</protein>
<comment type="caution">
    <text evidence="3">The sequence shown here is derived from an EMBL/GenBank/DDBJ whole genome shotgun (WGS) entry which is preliminary data.</text>
</comment>